<feature type="transmembrane region" description="Helical" evidence="9">
    <location>
        <begin position="346"/>
        <end position="364"/>
    </location>
</feature>
<keyword evidence="6 9" id="KW-1133">Transmembrane helix</keyword>
<dbReference type="InterPro" id="IPR005495">
    <property type="entry name" value="LptG/LptF_permease"/>
</dbReference>
<dbReference type="STRING" id="717773.Thicy_1431"/>
<comment type="similarity">
    <text evidence="3">Belongs to the LptF/LptG family.</text>
</comment>
<feature type="transmembrane region" description="Helical" evidence="9">
    <location>
        <begin position="287"/>
        <end position="305"/>
    </location>
</feature>
<keyword evidence="4" id="KW-1003">Cell membrane</keyword>
<dbReference type="NCBIfam" id="TIGR04408">
    <property type="entry name" value="LptG_lptG"/>
    <property type="match status" value="1"/>
</dbReference>
<dbReference type="GO" id="GO:0055085">
    <property type="term" value="P:transmembrane transport"/>
    <property type="evidence" value="ECO:0007669"/>
    <property type="project" value="InterPro"/>
</dbReference>
<dbReference type="eggNOG" id="COG0795">
    <property type="taxonomic scope" value="Bacteria"/>
</dbReference>
<protein>
    <submittedName>
        <fullName evidence="10">Permease YjgP/YjgQ family protein</fullName>
    </submittedName>
</protein>
<evidence type="ECO:0000256" key="2">
    <source>
        <dbReference type="ARBA" id="ARBA00004651"/>
    </source>
</evidence>
<feature type="transmembrane region" description="Helical" evidence="9">
    <location>
        <begin position="53"/>
        <end position="77"/>
    </location>
</feature>
<evidence type="ECO:0000256" key="8">
    <source>
        <dbReference type="ARBA" id="ARBA00026081"/>
    </source>
</evidence>
<dbReference type="AlphaFoldDB" id="F6DA60"/>
<feature type="transmembrane region" description="Helical" evidence="9">
    <location>
        <begin position="317"/>
        <end position="334"/>
    </location>
</feature>
<name>F6DA60_THICA</name>
<feature type="transmembrane region" description="Helical" evidence="9">
    <location>
        <begin position="12"/>
        <end position="33"/>
    </location>
</feature>
<evidence type="ECO:0000256" key="9">
    <source>
        <dbReference type="SAM" id="Phobius"/>
    </source>
</evidence>
<evidence type="ECO:0000256" key="6">
    <source>
        <dbReference type="ARBA" id="ARBA00022989"/>
    </source>
</evidence>
<evidence type="ECO:0000256" key="5">
    <source>
        <dbReference type="ARBA" id="ARBA00022692"/>
    </source>
</evidence>
<keyword evidence="7 9" id="KW-0472">Membrane</keyword>
<organism evidence="10 11">
    <name type="scientific">Thiomicrospira cyclica (strain DSM 14477 / JCM 11371 / ALM1)</name>
    <name type="common">Thioalkalimicrobium cyclicum</name>
    <dbReference type="NCBI Taxonomy" id="717773"/>
    <lineage>
        <taxon>Bacteria</taxon>
        <taxon>Pseudomonadati</taxon>
        <taxon>Pseudomonadota</taxon>
        <taxon>Gammaproteobacteria</taxon>
        <taxon>Thiotrichales</taxon>
        <taxon>Piscirickettsiaceae</taxon>
        <taxon>Thiomicrospira</taxon>
    </lineage>
</organism>
<comment type="subcellular location">
    <subcellularLocation>
        <location evidence="2">Cell membrane</location>
        <topology evidence="2">Multi-pass membrane protein</topology>
    </subcellularLocation>
</comment>
<dbReference type="RefSeq" id="WP_013835966.1">
    <property type="nucleotide sequence ID" value="NC_015581.1"/>
</dbReference>
<keyword evidence="5 9" id="KW-0812">Transmembrane</keyword>
<accession>F6DA60</accession>
<reference evidence="10 11" key="1">
    <citation type="submission" date="2011-05" db="EMBL/GenBank/DDBJ databases">
        <title>Complete sequence of Thioalkalimicrobium cyclicum ALM1.</title>
        <authorList>
            <consortium name="US DOE Joint Genome Institute"/>
            <person name="Lucas S."/>
            <person name="Han J."/>
            <person name="Lapidus A."/>
            <person name="Cheng J.-F."/>
            <person name="Goodwin L."/>
            <person name="Pitluck S."/>
            <person name="Peters L."/>
            <person name="Mikhailova N."/>
            <person name="Davenport K."/>
            <person name="Han C."/>
            <person name="Tapia R."/>
            <person name="Land M."/>
            <person name="Hauser L."/>
            <person name="Kyrpides N."/>
            <person name="Ivanova N."/>
            <person name="Pagani I."/>
            <person name="Kappler U."/>
            <person name="Woyke T."/>
        </authorList>
    </citation>
    <scope>NUCLEOTIDE SEQUENCE [LARGE SCALE GENOMIC DNA]</scope>
    <source>
        <strain evidence="11">DSM 14477 / JCM 11371 / ALM1</strain>
    </source>
</reference>
<dbReference type="EMBL" id="CP002776">
    <property type="protein sequence ID" value="AEG32191.1"/>
    <property type="molecule type" value="Genomic_DNA"/>
</dbReference>
<evidence type="ECO:0000256" key="1">
    <source>
        <dbReference type="ARBA" id="ARBA00002265"/>
    </source>
</evidence>
<evidence type="ECO:0000256" key="3">
    <source>
        <dbReference type="ARBA" id="ARBA00007725"/>
    </source>
</evidence>
<evidence type="ECO:0000256" key="7">
    <source>
        <dbReference type="ARBA" id="ARBA00023136"/>
    </source>
</evidence>
<evidence type="ECO:0000313" key="10">
    <source>
        <dbReference type="EMBL" id="AEG32191.1"/>
    </source>
</evidence>
<evidence type="ECO:0000256" key="4">
    <source>
        <dbReference type="ARBA" id="ARBA00022475"/>
    </source>
</evidence>
<dbReference type="KEGG" id="tcy:Thicy_1431"/>
<proteinExistence type="inferred from homology"/>
<dbReference type="HOGENOM" id="CLU_028799_1_1_6"/>
<dbReference type="GO" id="GO:0015920">
    <property type="term" value="P:lipopolysaccharide transport"/>
    <property type="evidence" value="ECO:0007669"/>
    <property type="project" value="TreeGrafter"/>
</dbReference>
<dbReference type="PANTHER" id="PTHR33529">
    <property type="entry name" value="SLR0882 PROTEIN-RELATED"/>
    <property type="match status" value="1"/>
</dbReference>
<dbReference type="GO" id="GO:0043190">
    <property type="term" value="C:ATP-binding cassette (ABC) transporter complex"/>
    <property type="evidence" value="ECO:0007669"/>
    <property type="project" value="InterPro"/>
</dbReference>
<dbReference type="Proteomes" id="UP000009232">
    <property type="component" value="Chromosome"/>
</dbReference>
<dbReference type="OrthoDB" id="9776227at2"/>
<comment type="subunit">
    <text evidence="8">Component of the lipopolysaccharide transport and assembly complex. The LptBFG transporter is composed of two ATP-binding proteins (LptB) and two transmembrane proteins (LptF and LptG).</text>
</comment>
<dbReference type="PANTHER" id="PTHR33529:SF2">
    <property type="entry name" value="LIPOPOLYSACCHARIDE EXPORT SYSTEM PERMEASE PROTEIN LPTG"/>
    <property type="match status" value="1"/>
</dbReference>
<dbReference type="InterPro" id="IPR030923">
    <property type="entry name" value="LptG"/>
</dbReference>
<feature type="transmembrane region" description="Helical" evidence="9">
    <location>
        <begin position="98"/>
        <end position="121"/>
    </location>
</feature>
<gene>
    <name evidence="10" type="ordered locus">Thicy_1431</name>
</gene>
<sequence length="368" mass="41846">MKKIEWYLAQQLVLHIGLVMMVVLIILGFSEFMNQVTNLREDYTLNKAAVFSLLKMVVFSYEVFPIALLIGTLLALGGLANRAELTVLRVTGWSVKRLYWAVMKVVLVLWLLMALVGEFLAPISESYATQLRAESLNRSLSVGGREGFWLKEPHQVIHIERVVSPTHLRNVTLYQLESERLTGWVQASNAYFIGQDKWQLERPNLQAISWQTVPDLPKLQDQGVRMSLTQQTLQNATFPLPISADLIQRLQLDPRYMRVDELQRYIRFLDANDLDGHVYKLAYWQKWAVPITVMAMIALVLPLVLGSTRSVSMGQRIFVGSLIGLSFYLVNQFVGNMAVVYQLSPLLGAFLPSCLLLVIALLALRRVR</sequence>
<evidence type="ECO:0000313" key="11">
    <source>
        <dbReference type="Proteomes" id="UP000009232"/>
    </source>
</evidence>
<dbReference type="Pfam" id="PF03739">
    <property type="entry name" value="LptF_LptG"/>
    <property type="match status" value="1"/>
</dbReference>
<comment type="function">
    <text evidence="1">Part of the ABC transporter complex LptBFG involved in the translocation of lipopolysaccharide (LPS) from the inner membrane to the outer membrane.</text>
</comment>
<keyword evidence="11" id="KW-1185">Reference proteome</keyword>